<evidence type="ECO:0000313" key="2">
    <source>
        <dbReference type="EMBL" id="PRY83625.1"/>
    </source>
</evidence>
<sequence>MTHTYDQLQLKCDQLIRKQHSAKERLMSNEADYHQAQHFFEKENADVEKLEKQSLSSFLYNLVGTYDRKLDKEKRERVDAKVYLDRTAALFLESREEFSQLTEEINRIKEELIELKRHLVETDPAFHDKISVEKQRRFKWIEEIREIDEALEAGKSVLRAIDAALEKLDSADSMATWDLFTDSMLIDFVKYNHIDKAEQELAFLEALIDRYRKELKDVDLEAVLDYEQLGNMRRFFDVFFDNIFSDWDTKDTINRNMNMLEDLYDEVKAIQKKLNRRKAELNRQITDSKLYY</sequence>
<comment type="caution">
    <text evidence="2">The sequence shown here is derived from an EMBL/GenBank/DDBJ whole genome shotgun (WGS) entry which is preliminary data.</text>
</comment>
<evidence type="ECO:0000256" key="1">
    <source>
        <dbReference type="SAM" id="Coils"/>
    </source>
</evidence>
<dbReference type="RefSeq" id="WP_106190943.1">
    <property type="nucleotide sequence ID" value="NZ_PVTO01000003.1"/>
</dbReference>
<feature type="coiled-coil region" evidence="1">
    <location>
        <begin position="194"/>
        <end position="221"/>
    </location>
</feature>
<gene>
    <name evidence="2" type="ORF">CLV38_10348</name>
</gene>
<keyword evidence="3" id="KW-1185">Reference proteome</keyword>
<name>A0A2T0WA86_9LACT</name>
<dbReference type="Proteomes" id="UP000238205">
    <property type="component" value="Unassembled WGS sequence"/>
</dbReference>
<dbReference type="EMBL" id="PVTO01000003">
    <property type="protein sequence ID" value="PRY83625.1"/>
    <property type="molecule type" value="Genomic_DNA"/>
</dbReference>
<keyword evidence="1" id="KW-0175">Coiled coil</keyword>
<feature type="coiled-coil region" evidence="1">
    <location>
        <begin position="253"/>
        <end position="284"/>
    </location>
</feature>
<reference evidence="2 3" key="1">
    <citation type="submission" date="2018-03" db="EMBL/GenBank/DDBJ databases">
        <title>Genomic Encyclopedia of Archaeal and Bacterial Type Strains, Phase II (KMG-II): from individual species to whole genera.</title>
        <authorList>
            <person name="Goeker M."/>
        </authorList>
    </citation>
    <scope>NUCLEOTIDE SEQUENCE [LARGE SCALE GENOMIC DNA]</scope>
    <source>
        <strain evidence="2 3">DSM 13175</strain>
    </source>
</reference>
<dbReference type="OrthoDB" id="3540923at2"/>
<proteinExistence type="predicted"/>
<organism evidence="2 3">
    <name type="scientific">Alkalibacterium olivapovliticus</name>
    <dbReference type="NCBI Taxonomy" id="99907"/>
    <lineage>
        <taxon>Bacteria</taxon>
        <taxon>Bacillati</taxon>
        <taxon>Bacillota</taxon>
        <taxon>Bacilli</taxon>
        <taxon>Lactobacillales</taxon>
        <taxon>Carnobacteriaceae</taxon>
        <taxon>Alkalibacterium</taxon>
    </lineage>
</organism>
<dbReference type="AlphaFoldDB" id="A0A2T0WA86"/>
<protein>
    <submittedName>
        <fullName evidence="2">Uncharacterized protein</fullName>
    </submittedName>
</protein>
<feature type="coiled-coil region" evidence="1">
    <location>
        <begin position="91"/>
        <end position="118"/>
    </location>
</feature>
<evidence type="ECO:0000313" key="3">
    <source>
        <dbReference type="Proteomes" id="UP000238205"/>
    </source>
</evidence>
<accession>A0A2T0WA86</accession>